<gene>
    <name evidence="1" type="ORF">BDK51DRAFT_41391</name>
</gene>
<evidence type="ECO:0000313" key="2">
    <source>
        <dbReference type="Proteomes" id="UP000269721"/>
    </source>
</evidence>
<dbReference type="SUPFAM" id="SSF48065">
    <property type="entry name" value="DBL homology domain (DH-domain)"/>
    <property type="match status" value="1"/>
</dbReference>
<organism evidence="1 2">
    <name type="scientific">Blyttiomyces helicus</name>
    <dbReference type="NCBI Taxonomy" id="388810"/>
    <lineage>
        <taxon>Eukaryota</taxon>
        <taxon>Fungi</taxon>
        <taxon>Fungi incertae sedis</taxon>
        <taxon>Chytridiomycota</taxon>
        <taxon>Chytridiomycota incertae sedis</taxon>
        <taxon>Chytridiomycetes</taxon>
        <taxon>Chytridiomycetes incertae sedis</taxon>
        <taxon>Blyttiomyces</taxon>
    </lineage>
</organism>
<accession>A0A4P9WGW6</accession>
<proteinExistence type="predicted"/>
<protein>
    <submittedName>
        <fullName evidence="1">Uncharacterized protein</fullName>
    </submittedName>
</protein>
<dbReference type="Proteomes" id="UP000269721">
    <property type="component" value="Unassembled WGS sequence"/>
</dbReference>
<dbReference type="AlphaFoldDB" id="A0A4P9WGW6"/>
<dbReference type="InterPro" id="IPR035899">
    <property type="entry name" value="DBL_dom_sf"/>
</dbReference>
<name>A0A4P9WGW6_9FUNG</name>
<evidence type="ECO:0000313" key="1">
    <source>
        <dbReference type="EMBL" id="RKO89756.1"/>
    </source>
</evidence>
<dbReference type="Gene3D" id="1.20.900.10">
    <property type="entry name" value="Dbl homology (DH) domain"/>
    <property type="match status" value="1"/>
</dbReference>
<sequence length="160" mass="17456">MTKNIGGGPQNTITPSHWPARAGHVVTPAQLTLVHNADTASRVPAYDMAIPDEITLARKVKNPRHPQLPRLPVDLSDTSLREPSRSAPVAFDQIQADYIERLDILNSVFVAGIGASGLMSPSKLASFVKDVFSSYEQIRTVNGRLLVHLKTRQRASPVVD</sequence>
<keyword evidence="2" id="KW-1185">Reference proteome</keyword>
<dbReference type="EMBL" id="KZ995903">
    <property type="protein sequence ID" value="RKO89756.1"/>
    <property type="molecule type" value="Genomic_DNA"/>
</dbReference>
<dbReference type="OrthoDB" id="660555at2759"/>
<reference evidence="2" key="1">
    <citation type="journal article" date="2018" name="Nat. Microbiol.">
        <title>Leveraging single-cell genomics to expand the fungal tree of life.</title>
        <authorList>
            <person name="Ahrendt S.R."/>
            <person name="Quandt C.A."/>
            <person name="Ciobanu D."/>
            <person name="Clum A."/>
            <person name="Salamov A."/>
            <person name="Andreopoulos B."/>
            <person name="Cheng J.F."/>
            <person name="Woyke T."/>
            <person name="Pelin A."/>
            <person name="Henrissat B."/>
            <person name="Reynolds N.K."/>
            <person name="Benny G.L."/>
            <person name="Smith M.E."/>
            <person name="James T.Y."/>
            <person name="Grigoriev I.V."/>
        </authorList>
    </citation>
    <scope>NUCLEOTIDE SEQUENCE [LARGE SCALE GENOMIC DNA]</scope>
</reference>